<comment type="caution">
    <text evidence="1">The sequence shown here is derived from an EMBL/GenBank/DDBJ whole genome shotgun (WGS) entry which is preliminary data.</text>
</comment>
<proteinExistence type="predicted"/>
<dbReference type="AlphaFoldDB" id="A0A9Q4FMM2"/>
<reference evidence="1" key="1">
    <citation type="submission" date="2022-01" db="EMBL/GenBank/DDBJ databases">
        <title>Collection of gut derived symbiotic bacterial strains cultured from healthy donors.</title>
        <authorList>
            <person name="Lin H."/>
            <person name="Kohout C."/>
            <person name="Waligurski E."/>
            <person name="Pamer E.G."/>
        </authorList>
    </citation>
    <scope>NUCLEOTIDE SEQUENCE</scope>
    <source>
        <strain evidence="1">MSK.14.39</strain>
    </source>
</reference>
<accession>A0A9Q4FMM2</accession>
<gene>
    <name evidence="1" type="ORF">L0P62_11700</name>
</gene>
<sequence>MKETIDIFAKLECILRRLKCIRNKKSIESLGVMFESDDLLYYYDTGTGKVINVDYYINKIIKRLFTYEDNVDSFIKYMKDEGISNENLGLATWIGNSFLNKILLNIDFIKYL</sequence>
<dbReference type="EMBL" id="JAKNID010000101">
    <property type="protein sequence ID" value="MCG4566093.1"/>
    <property type="molecule type" value="Genomic_DNA"/>
</dbReference>
<evidence type="ECO:0000313" key="2">
    <source>
        <dbReference type="Proteomes" id="UP001108123"/>
    </source>
</evidence>
<name>A0A9Q4FMM2_9FIRM</name>
<dbReference type="RefSeq" id="WP_226809002.1">
    <property type="nucleotide sequence ID" value="NZ_JAJBNW010000137.1"/>
</dbReference>
<organism evidence="1 2">
    <name type="scientific">Anaerosalibacter bizertensis</name>
    <dbReference type="NCBI Taxonomy" id="932217"/>
    <lineage>
        <taxon>Bacteria</taxon>
        <taxon>Bacillati</taxon>
        <taxon>Bacillota</taxon>
        <taxon>Tissierellia</taxon>
        <taxon>Tissierellales</taxon>
        <taxon>Sporanaerobacteraceae</taxon>
        <taxon>Anaerosalibacter</taxon>
    </lineage>
</organism>
<protein>
    <submittedName>
        <fullName evidence="1">Uncharacterized protein</fullName>
    </submittedName>
</protein>
<evidence type="ECO:0000313" key="1">
    <source>
        <dbReference type="EMBL" id="MCG4566093.1"/>
    </source>
</evidence>
<dbReference type="Proteomes" id="UP001108123">
    <property type="component" value="Unassembled WGS sequence"/>
</dbReference>
<keyword evidence="2" id="KW-1185">Reference proteome</keyword>